<sequence>MTMNTANCMSGARQTGPDAAITSSQSQTGHNAAKMASSTSLSGSRSSEGPDQISHMANTTSKHENVRNNLTMHPEPPDEHGLPVENGQHQSSSPDGSPTRVEIDPTYLTPVATDRPPTTNSNNLPTPMLYGSNPCSPCISDSNLSLLSLGSSLPTLRTQLPRATCNMCNREMCPQCDPAHNHVCGVYLEAARKRNGNSLRGNEYMNIFVWAWEGTKNVVVPRRFFRDLEVGTGREWRAPRTKWWRRVVGWACWGVGSVVIVVWLVVWSPVLVGVWLVEDEVWKAEGEKGKGW</sequence>
<feature type="region of interest" description="Disordered" evidence="1">
    <location>
        <begin position="1"/>
        <end position="103"/>
    </location>
</feature>
<organism evidence="3 4">
    <name type="scientific">Westerdykella ornata</name>
    <dbReference type="NCBI Taxonomy" id="318751"/>
    <lineage>
        <taxon>Eukaryota</taxon>
        <taxon>Fungi</taxon>
        <taxon>Dikarya</taxon>
        <taxon>Ascomycota</taxon>
        <taxon>Pezizomycotina</taxon>
        <taxon>Dothideomycetes</taxon>
        <taxon>Pleosporomycetidae</taxon>
        <taxon>Pleosporales</taxon>
        <taxon>Sporormiaceae</taxon>
        <taxon>Westerdykella</taxon>
    </lineage>
</organism>
<feature type="transmembrane region" description="Helical" evidence="2">
    <location>
        <begin position="247"/>
        <end position="266"/>
    </location>
</feature>
<dbReference type="EMBL" id="ML986487">
    <property type="protein sequence ID" value="KAF2278930.1"/>
    <property type="molecule type" value="Genomic_DNA"/>
</dbReference>
<accession>A0A6A6JQL0</accession>
<proteinExistence type="predicted"/>
<evidence type="ECO:0000256" key="1">
    <source>
        <dbReference type="SAM" id="MobiDB-lite"/>
    </source>
</evidence>
<dbReference type="RefSeq" id="XP_033656469.1">
    <property type="nucleotide sequence ID" value="XM_033797869.1"/>
</dbReference>
<feature type="compositionally biased region" description="Low complexity" evidence="1">
    <location>
        <begin position="37"/>
        <end position="47"/>
    </location>
</feature>
<evidence type="ECO:0000256" key="2">
    <source>
        <dbReference type="SAM" id="Phobius"/>
    </source>
</evidence>
<evidence type="ECO:0000313" key="4">
    <source>
        <dbReference type="Proteomes" id="UP000800097"/>
    </source>
</evidence>
<gene>
    <name evidence="3" type="ORF">EI97DRAFT_431168</name>
</gene>
<reference evidence="3" key="1">
    <citation type="journal article" date="2020" name="Stud. Mycol.">
        <title>101 Dothideomycetes genomes: a test case for predicting lifestyles and emergence of pathogens.</title>
        <authorList>
            <person name="Haridas S."/>
            <person name="Albert R."/>
            <person name="Binder M."/>
            <person name="Bloem J."/>
            <person name="Labutti K."/>
            <person name="Salamov A."/>
            <person name="Andreopoulos B."/>
            <person name="Baker S."/>
            <person name="Barry K."/>
            <person name="Bills G."/>
            <person name="Bluhm B."/>
            <person name="Cannon C."/>
            <person name="Castanera R."/>
            <person name="Culley D."/>
            <person name="Daum C."/>
            <person name="Ezra D."/>
            <person name="Gonzalez J."/>
            <person name="Henrissat B."/>
            <person name="Kuo A."/>
            <person name="Liang C."/>
            <person name="Lipzen A."/>
            <person name="Lutzoni F."/>
            <person name="Magnuson J."/>
            <person name="Mondo S."/>
            <person name="Nolan M."/>
            <person name="Ohm R."/>
            <person name="Pangilinan J."/>
            <person name="Park H.-J."/>
            <person name="Ramirez L."/>
            <person name="Alfaro M."/>
            <person name="Sun H."/>
            <person name="Tritt A."/>
            <person name="Yoshinaga Y."/>
            <person name="Zwiers L.-H."/>
            <person name="Turgeon B."/>
            <person name="Goodwin S."/>
            <person name="Spatafora J."/>
            <person name="Crous P."/>
            <person name="Grigoriev I."/>
        </authorList>
    </citation>
    <scope>NUCLEOTIDE SEQUENCE</scope>
    <source>
        <strain evidence="3">CBS 379.55</strain>
    </source>
</reference>
<protein>
    <submittedName>
        <fullName evidence="3">Uncharacterized protein</fullName>
    </submittedName>
</protein>
<keyword evidence="2" id="KW-1133">Transmembrane helix</keyword>
<feature type="compositionally biased region" description="Polar residues" evidence="1">
    <location>
        <begin position="21"/>
        <end position="30"/>
    </location>
</feature>
<keyword evidence="2" id="KW-0472">Membrane</keyword>
<name>A0A6A6JQL0_WESOR</name>
<dbReference type="Proteomes" id="UP000800097">
    <property type="component" value="Unassembled WGS sequence"/>
</dbReference>
<keyword evidence="2" id="KW-0812">Transmembrane</keyword>
<dbReference type="AlphaFoldDB" id="A0A6A6JQL0"/>
<feature type="compositionally biased region" description="Polar residues" evidence="1">
    <location>
        <begin position="87"/>
        <end position="96"/>
    </location>
</feature>
<keyword evidence="4" id="KW-1185">Reference proteome</keyword>
<evidence type="ECO:0000313" key="3">
    <source>
        <dbReference type="EMBL" id="KAF2278930.1"/>
    </source>
</evidence>
<dbReference type="GeneID" id="54551044"/>